<feature type="region of interest" description="Disordered" evidence="1">
    <location>
        <begin position="1"/>
        <end position="44"/>
    </location>
</feature>
<name>A0A249PJ82_9HYPH</name>
<dbReference type="AlphaFoldDB" id="A0A249PJ82"/>
<dbReference type="Proteomes" id="UP000217211">
    <property type="component" value="Plasmid pSJ05684b"/>
</dbReference>
<keyword evidence="3" id="KW-1185">Reference proteome</keyword>
<feature type="compositionally biased region" description="Polar residues" evidence="1">
    <location>
        <begin position="20"/>
        <end position="44"/>
    </location>
</feature>
<gene>
    <name evidence="2" type="ORF">SJ05684_b47930</name>
</gene>
<geneLocation type="plasmid" evidence="3">
    <name>psj05684b</name>
</geneLocation>
<evidence type="ECO:0000256" key="1">
    <source>
        <dbReference type="SAM" id="MobiDB-lite"/>
    </source>
</evidence>
<protein>
    <submittedName>
        <fullName evidence="2">Uncharacterized protein</fullName>
    </submittedName>
</protein>
<reference evidence="2 3" key="1">
    <citation type="submission" date="2017-08" db="EMBL/GenBank/DDBJ databases">
        <title>Multipartite genome sequences of Sinorhizobium species nodulating soybeans.</title>
        <authorList>
            <person name="Tian C.F."/>
        </authorList>
    </citation>
    <scope>NUCLEOTIDE SEQUENCE [LARGE SCALE GENOMIC DNA]</scope>
    <source>
        <strain evidence="2 3">CCBAU 05684</strain>
        <plasmid evidence="3">psj05684b</plasmid>
    </source>
</reference>
<proteinExistence type="predicted"/>
<accession>A0A249PJ82</accession>
<organism evidence="2 3">
    <name type="scientific">Sinorhizobium sojae CCBAU 05684</name>
    <dbReference type="NCBI Taxonomy" id="716928"/>
    <lineage>
        <taxon>Bacteria</taxon>
        <taxon>Pseudomonadati</taxon>
        <taxon>Pseudomonadota</taxon>
        <taxon>Alphaproteobacteria</taxon>
        <taxon>Hyphomicrobiales</taxon>
        <taxon>Rhizobiaceae</taxon>
        <taxon>Sinorhizobium/Ensifer group</taxon>
        <taxon>Sinorhizobium</taxon>
    </lineage>
</organism>
<dbReference type="KEGG" id="esj:SJ05684_b47930"/>
<evidence type="ECO:0000313" key="3">
    <source>
        <dbReference type="Proteomes" id="UP000217211"/>
    </source>
</evidence>
<dbReference type="EMBL" id="CP023068">
    <property type="protein sequence ID" value="ASY65775.1"/>
    <property type="molecule type" value="Genomic_DNA"/>
</dbReference>
<sequence length="44" mass="4456">MSGGAIDGEIGMPAAGNPRKAQQSWLKKPSSSGRVRGLQSSAGE</sequence>
<keyword evidence="2" id="KW-0614">Plasmid</keyword>
<evidence type="ECO:0000313" key="2">
    <source>
        <dbReference type="EMBL" id="ASY65775.1"/>
    </source>
</evidence>